<proteinExistence type="predicted"/>
<dbReference type="Proteomes" id="UP000681162">
    <property type="component" value="Unassembled WGS sequence"/>
</dbReference>
<protein>
    <submittedName>
        <fullName evidence="2">Uncharacterized protein</fullName>
    </submittedName>
</protein>
<organism evidence="2 3">
    <name type="scientific">Paenibacillus antibioticophila</name>
    <dbReference type="NCBI Taxonomy" id="1274374"/>
    <lineage>
        <taxon>Bacteria</taxon>
        <taxon>Bacillati</taxon>
        <taxon>Bacillota</taxon>
        <taxon>Bacilli</taxon>
        <taxon>Bacillales</taxon>
        <taxon>Paenibacillaceae</taxon>
        <taxon>Paenibacillus</taxon>
    </lineage>
</organism>
<comment type="caution">
    <text evidence="2">The sequence shown here is derived from an EMBL/GenBank/DDBJ whole genome shotgun (WGS) entry which is preliminary data.</text>
</comment>
<dbReference type="EMBL" id="BORR01000007">
    <property type="protein sequence ID" value="GIO37314.1"/>
    <property type="molecule type" value="Genomic_DNA"/>
</dbReference>
<name>A0A920CHL8_9BACL</name>
<sequence>MKRLRFIILILIVFLFIFVGISLYNLPYKSVNNYINIYTKNEFFYSESISHFLSYNEENNLPEPTVTLKTIRRTINEADILATFEIFNYNDNYTLTNVYSGSLLFSLVYSKWNWKIDSITVISDMSKN</sequence>
<gene>
    <name evidence="2" type="ORF">J41TS12_21750</name>
</gene>
<reference evidence="2 3" key="1">
    <citation type="submission" date="2021-03" db="EMBL/GenBank/DDBJ databases">
        <title>Antimicrobial resistance genes in bacteria isolated from Japanese honey, and their potential for conferring macrolide and lincosamide resistance in the American foulbrood pathogen Paenibacillus larvae.</title>
        <authorList>
            <person name="Okamoto M."/>
            <person name="Kumagai M."/>
            <person name="Kanamori H."/>
            <person name="Takamatsu D."/>
        </authorList>
    </citation>
    <scope>NUCLEOTIDE SEQUENCE [LARGE SCALE GENOMIC DNA]</scope>
    <source>
        <strain evidence="2 3">J41TS12</strain>
    </source>
</reference>
<keyword evidence="1" id="KW-0812">Transmembrane</keyword>
<evidence type="ECO:0000256" key="1">
    <source>
        <dbReference type="SAM" id="Phobius"/>
    </source>
</evidence>
<evidence type="ECO:0000313" key="3">
    <source>
        <dbReference type="Proteomes" id="UP000681162"/>
    </source>
</evidence>
<keyword evidence="1" id="KW-1133">Transmembrane helix</keyword>
<accession>A0A920CHL8</accession>
<feature type="transmembrane region" description="Helical" evidence="1">
    <location>
        <begin position="6"/>
        <end position="26"/>
    </location>
</feature>
<evidence type="ECO:0000313" key="2">
    <source>
        <dbReference type="EMBL" id="GIO37314.1"/>
    </source>
</evidence>
<keyword evidence="3" id="KW-1185">Reference proteome</keyword>
<keyword evidence="1" id="KW-0472">Membrane</keyword>
<dbReference type="AlphaFoldDB" id="A0A920CHL8"/>